<dbReference type="PANTHER" id="PTHR22896">
    <property type="entry name" value="CDK5 AND ABL1 ENZYME SUBSTRATE 1"/>
    <property type="match status" value="1"/>
</dbReference>
<dbReference type="OrthoDB" id="5353095at2759"/>
<evidence type="ECO:0000256" key="1">
    <source>
        <dbReference type="SAM" id="MobiDB-lite"/>
    </source>
</evidence>
<evidence type="ECO:0000313" key="3">
    <source>
        <dbReference type="EMBL" id="OQR81563.1"/>
    </source>
</evidence>
<sequence>MANTEPYDWRGKSYFRLLHSTWSRCDKDRDSQDSHPIVPVYDPNFLDDPEYRQGRHKDVIRGDRKVGPIVCSILRFVKPNDLKEELNKQFRETHAWLDDSELTLSKIRNLKRESLNMCQRLHMDISTVALACVYFEKLVLSNYVNKANRKLYMSVCMVLALKFNEALNRDKIVSVVKKLLGEIDQVHSIPSREVLTAEFTVYAQLSFALHVPLHEIQPHFTRLLRMVESNSRQYLGEDTFALYSKLLHEEQSWYDEEEEEEEEEGTDMEEVEEDDDEVREHSSGFPWPSASLAQWWKDRT</sequence>
<dbReference type="InterPro" id="IPR036915">
    <property type="entry name" value="Cyclin-like_sf"/>
</dbReference>
<organism evidence="3 4">
    <name type="scientific">Thraustotheca clavata</name>
    <dbReference type="NCBI Taxonomy" id="74557"/>
    <lineage>
        <taxon>Eukaryota</taxon>
        <taxon>Sar</taxon>
        <taxon>Stramenopiles</taxon>
        <taxon>Oomycota</taxon>
        <taxon>Saprolegniomycetes</taxon>
        <taxon>Saprolegniales</taxon>
        <taxon>Achlyaceae</taxon>
        <taxon>Thraustotheca</taxon>
    </lineage>
</organism>
<keyword evidence="4" id="KW-1185">Reference proteome</keyword>
<dbReference type="Proteomes" id="UP000243217">
    <property type="component" value="Unassembled WGS sequence"/>
</dbReference>
<dbReference type="Pfam" id="PF00134">
    <property type="entry name" value="Cyclin_N"/>
    <property type="match status" value="1"/>
</dbReference>
<dbReference type="InterPro" id="IPR006671">
    <property type="entry name" value="Cyclin_N"/>
</dbReference>
<protein>
    <recommendedName>
        <fullName evidence="2">Cyclin N-terminal domain-containing protein</fullName>
    </recommendedName>
</protein>
<dbReference type="PANTHER" id="PTHR22896:SF0">
    <property type="entry name" value="CYCLIN N-TERMINAL DOMAIN-CONTAINING PROTEIN"/>
    <property type="match status" value="1"/>
</dbReference>
<dbReference type="AlphaFoldDB" id="A0A1V9Y780"/>
<dbReference type="GO" id="GO:0051726">
    <property type="term" value="P:regulation of cell cycle"/>
    <property type="evidence" value="ECO:0007669"/>
    <property type="project" value="InterPro"/>
</dbReference>
<dbReference type="CDD" id="cd20556">
    <property type="entry name" value="CYCLIN_CABLES"/>
    <property type="match status" value="1"/>
</dbReference>
<accession>A0A1V9Y780</accession>
<feature type="compositionally biased region" description="Acidic residues" evidence="1">
    <location>
        <begin position="252"/>
        <end position="277"/>
    </location>
</feature>
<name>A0A1V9Y780_9STRA</name>
<dbReference type="EMBL" id="JNBS01004955">
    <property type="protein sequence ID" value="OQR81563.1"/>
    <property type="molecule type" value="Genomic_DNA"/>
</dbReference>
<feature type="domain" description="Cyclin N-terminal" evidence="2">
    <location>
        <begin position="89"/>
        <end position="209"/>
    </location>
</feature>
<dbReference type="InterPro" id="IPR012388">
    <property type="entry name" value="CABLES1/2"/>
</dbReference>
<comment type="caution">
    <text evidence="3">The sequence shown here is derived from an EMBL/GenBank/DDBJ whole genome shotgun (WGS) entry which is preliminary data.</text>
</comment>
<reference evidence="3 4" key="1">
    <citation type="journal article" date="2014" name="Genome Biol. Evol.">
        <title>The secreted proteins of Achlya hypogyna and Thraustotheca clavata identify the ancestral oomycete secretome and reveal gene acquisitions by horizontal gene transfer.</title>
        <authorList>
            <person name="Misner I."/>
            <person name="Blouin N."/>
            <person name="Leonard G."/>
            <person name="Richards T.A."/>
            <person name="Lane C.E."/>
        </authorList>
    </citation>
    <scope>NUCLEOTIDE SEQUENCE [LARGE SCALE GENOMIC DNA]</scope>
    <source>
        <strain evidence="3 4">ATCC 34112</strain>
    </source>
</reference>
<dbReference type="STRING" id="74557.A0A1V9Y780"/>
<dbReference type="SUPFAM" id="SSF47954">
    <property type="entry name" value="Cyclin-like"/>
    <property type="match status" value="1"/>
</dbReference>
<evidence type="ECO:0000313" key="4">
    <source>
        <dbReference type="Proteomes" id="UP000243217"/>
    </source>
</evidence>
<proteinExistence type="predicted"/>
<feature type="region of interest" description="Disordered" evidence="1">
    <location>
        <begin position="251"/>
        <end position="300"/>
    </location>
</feature>
<evidence type="ECO:0000259" key="2">
    <source>
        <dbReference type="Pfam" id="PF00134"/>
    </source>
</evidence>
<dbReference type="Gene3D" id="1.10.472.10">
    <property type="entry name" value="Cyclin-like"/>
    <property type="match status" value="1"/>
</dbReference>
<gene>
    <name evidence="3" type="ORF">THRCLA_11616</name>
</gene>